<dbReference type="STRING" id="504797.SAMN05421678_116154"/>
<dbReference type="Pfam" id="PF02129">
    <property type="entry name" value="Peptidase_S15"/>
    <property type="match status" value="1"/>
</dbReference>
<feature type="transmembrane region" description="Helical" evidence="2">
    <location>
        <begin position="111"/>
        <end position="129"/>
    </location>
</feature>
<feature type="compositionally biased region" description="Basic and acidic residues" evidence="1">
    <location>
        <begin position="7"/>
        <end position="16"/>
    </location>
</feature>
<dbReference type="InterPro" id="IPR051411">
    <property type="entry name" value="Polyketide_trans_af380"/>
</dbReference>
<keyword evidence="2" id="KW-0472">Membrane</keyword>
<dbReference type="GO" id="GO:0016787">
    <property type="term" value="F:hydrolase activity"/>
    <property type="evidence" value="ECO:0007669"/>
    <property type="project" value="InterPro"/>
</dbReference>
<evidence type="ECO:0000259" key="3">
    <source>
        <dbReference type="Pfam" id="PF02129"/>
    </source>
</evidence>
<evidence type="ECO:0000256" key="1">
    <source>
        <dbReference type="SAM" id="MobiDB-lite"/>
    </source>
</evidence>
<feature type="region of interest" description="Disordered" evidence="1">
    <location>
        <begin position="1"/>
        <end position="61"/>
    </location>
</feature>
<gene>
    <name evidence="4" type="ORF">FHR37_000892</name>
    <name evidence="5" type="ORF">SAMN05421678_116154</name>
</gene>
<evidence type="ECO:0000313" key="6">
    <source>
        <dbReference type="Proteomes" id="UP000199052"/>
    </source>
</evidence>
<reference evidence="5 6" key="1">
    <citation type="submission" date="2016-10" db="EMBL/GenBank/DDBJ databases">
        <authorList>
            <person name="de Groot N.N."/>
        </authorList>
    </citation>
    <scope>NUCLEOTIDE SEQUENCE [LARGE SCALE GENOMIC DNA]</scope>
    <source>
        <strain evidence="5 6">CPCC 202808</strain>
    </source>
</reference>
<sequence>MAVIAPERPELPERPSRRGRWKRRKAGEPGIHGKFRKPGRFRKRGHNGDNGPHPKRPKRTPVHRRVLRRLGRLVGHRPVWRKPKPPLRFLPQATKVSTVGLVIVLAPGGTFLGRVVRLLVIVAVALLVLRAQRGAAPRRRAKLAAVVGLVDVAAGFGIGLPHASADGLSLRSMFGVVLVVVGLPLLLAAVLAYGRTVRRWLRLPVLLASAVAAAVLLPPVVSGVAAVNPPPAPLDKLDPGDKGFVYDDVELHTSDGVLLRGWYIPSRNGAAVVLAPDAGMTRSNVLPQAALLADHGYGVLLYDPRGTGASEGDAMDLGWKCERDIYAGVKFLAHHYGVRRSKIGVIGLGRGGEAAMAASVHDGRIRAVVAEGVGRRSPGDTLRIPGTPTGWLQRVTENVEYATAAVLRRSLPPRSLRHDIRAMHPHKLLLVAERGEIRVGQLYRRTAPGTVTLWKLPDTPHLQAYATRIAAWEDQVVGFLQKNLRPRRVPMSS</sequence>
<feature type="transmembrane region" description="Helical" evidence="2">
    <location>
        <begin position="172"/>
        <end position="193"/>
    </location>
</feature>
<dbReference type="RefSeq" id="WP_092887574.1">
    <property type="nucleotide sequence ID" value="NZ_FOOI01000016.1"/>
</dbReference>
<dbReference type="EMBL" id="FOOI01000016">
    <property type="protein sequence ID" value="SFH38155.1"/>
    <property type="molecule type" value="Genomic_DNA"/>
</dbReference>
<feature type="transmembrane region" description="Helical" evidence="2">
    <location>
        <begin position="141"/>
        <end position="160"/>
    </location>
</feature>
<evidence type="ECO:0000313" key="4">
    <source>
        <dbReference type="EMBL" id="NYH82041.1"/>
    </source>
</evidence>
<evidence type="ECO:0000313" key="5">
    <source>
        <dbReference type="EMBL" id="SFH38155.1"/>
    </source>
</evidence>
<keyword evidence="2" id="KW-1133">Transmembrane helix</keyword>
<dbReference type="Gene3D" id="3.40.50.1820">
    <property type="entry name" value="alpha/beta hydrolase"/>
    <property type="match status" value="1"/>
</dbReference>
<feature type="compositionally biased region" description="Basic residues" evidence="1">
    <location>
        <begin position="33"/>
        <end position="45"/>
    </location>
</feature>
<feature type="transmembrane region" description="Helical" evidence="2">
    <location>
        <begin position="205"/>
        <end position="227"/>
    </location>
</feature>
<proteinExistence type="predicted"/>
<dbReference type="AlphaFoldDB" id="A0A1I2ZKH2"/>
<accession>A0A1I2ZKH2</accession>
<keyword evidence="7" id="KW-1185">Reference proteome</keyword>
<name>A0A1I2ZKH2_9ACTN</name>
<dbReference type="InterPro" id="IPR029058">
    <property type="entry name" value="AB_hydrolase_fold"/>
</dbReference>
<dbReference type="Proteomes" id="UP000199052">
    <property type="component" value="Unassembled WGS sequence"/>
</dbReference>
<dbReference type="EMBL" id="JACBZA010000001">
    <property type="protein sequence ID" value="NYH82041.1"/>
    <property type="molecule type" value="Genomic_DNA"/>
</dbReference>
<dbReference type="Proteomes" id="UP000533017">
    <property type="component" value="Unassembled WGS sequence"/>
</dbReference>
<dbReference type="PANTHER" id="PTHR47751:SF2">
    <property type="entry name" value="DLTD N-TERMINAL DOMAIN PROTEIN (AFU_ORTHOLOGUE AFUA_8G00380)-RELATED"/>
    <property type="match status" value="1"/>
</dbReference>
<evidence type="ECO:0000313" key="7">
    <source>
        <dbReference type="Proteomes" id="UP000533017"/>
    </source>
</evidence>
<reference evidence="4 7" key="2">
    <citation type="submission" date="2020-07" db="EMBL/GenBank/DDBJ databases">
        <title>Sequencing the genomes of 1000 actinobacteria strains.</title>
        <authorList>
            <person name="Klenk H.-P."/>
        </authorList>
    </citation>
    <scope>NUCLEOTIDE SEQUENCE [LARGE SCALE GENOMIC DNA]</scope>
    <source>
        <strain evidence="4 7">DSM 45117</strain>
    </source>
</reference>
<protein>
    <submittedName>
        <fullName evidence="4">Pimeloyl-ACP methyl ester carboxylesterase</fullName>
    </submittedName>
    <submittedName>
        <fullName evidence="5">X-Pro dipeptidyl-peptidase (S15 family)</fullName>
    </submittedName>
</protein>
<dbReference type="PANTHER" id="PTHR47751">
    <property type="entry name" value="SUPERFAMILY HYDROLASE, PUTATIVE (AFU_ORTHOLOGUE AFUA_2G16580)-RELATED"/>
    <property type="match status" value="1"/>
</dbReference>
<dbReference type="InterPro" id="IPR000383">
    <property type="entry name" value="Xaa-Pro-like_dom"/>
</dbReference>
<evidence type="ECO:0000256" key="2">
    <source>
        <dbReference type="SAM" id="Phobius"/>
    </source>
</evidence>
<dbReference type="SUPFAM" id="SSF53474">
    <property type="entry name" value="alpha/beta-Hydrolases"/>
    <property type="match status" value="1"/>
</dbReference>
<feature type="domain" description="Xaa-Pro dipeptidyl-peptidase-like" evidence="3">
    <location>
        <begin position="286"/>
        <end position="414"/>
    </location>
</feature>
<keyword evidence="2" id="KW-0812">Transmembrane</keyword>
<organism evidence="5 6">
    <name type="scientific">Actinopolymorpha cephalotaxi</name>
    <dbReference type="NCBI Taxonomy" id="504797"/>
    <lineage>
        <taxon>Bacteria</taxon>
        <taxon>Bacillati</taxon>
        <taxon>Actinomycetota</taxon>
        <taxon>Actinomycetes</taxon>
        <taxon>Propionibacteriales</taxon>
        <taxon>Actinopolymorphaceae</taxon>
        <taxon>Actinopolymorpha</taxon>
    </lineage>
</organism>